<dbReference type="PANTHER" id="PTHR30224">
    <property type="entry name" value="ELECTRON TRANSPORT PROTEIN"/>
    <property type="match status" value="1"/>
</dbReference>
<reference evidence="9 10" key="1">
    <citation type="journal article" date="2018" name="ISME J.">
        <title>A methanotrophic archaeon couples anaerobic oxidation of methane to Fe(III) reduction.</title>
        <authorList>
            <person name="Cai C."/>
            <person name="Leu A.O."/>
            <person name="Xie G.J."/>
            <person name="Guo J."/>
            <person name="Feng Y."/>
            <person name="Zhao J.X."/>
            <person name="Tyson G.W."/>
            <person name="Yuan Z."/>
            <person name="Hu S."/>
        </authorList>
    </citation>
    <scope>NUCLEOTIDE SEQUENCE [LARGE SCALE GENOMIC DNA]</scope>
    <source>
        <strain evidence="9">FeB_12</strain>
    </source>
</reference>
<feature type="transmembrane region" description="Helical" evidence="7">
    <location>
        <begin position="27"/>
        <end position="50"/>
    </location>
</feature>
<keyword evidence="5" id="KW-0411">Iron-sulfur</keyword>
<dbReference type="GO" id="GO:0046872">
    <property type="term" value="F:metal ion binding"/>
    <property type="evidence" value="ECO:0007669"/>
    <property type="project" value="UniProtKB-KW"/>
</dbReference>
<keyword evidence="2" id="KW-1003">Cell membrane</keyword>
<organism evidence="9 10">
    <name type="scientific">candidate division GN15 bacterium</name>
    <dbReference type="NCBI Taxonomy" id="2072418"/>
    <lineage>
        <taxon>Bacteria</taxon>
        <taxon>candidate division GN15</taxon>
    </lineage>
</organism>
<keyword evidence="7" id="KW-1133">Transmembrane helix</keyword>
<dbReference type="InterPro" id="IPR017900">
    <property type="entry name" value="4Fe4S_Fe_S_CS"/>
</dbReference>
<dbReference type="PROSITE" id="PS00198">
    <property type="entry name" value="4FE4S_FER_1"/>
    <property type="match status" value="1"/>
</dbReference>
<gene>
    <name evidence="9" type="ORF">C3F09_01345</name>
</gene>
<proteinExistence type="predicted"/>
<evidence type="ECO:0000256" key="1">
    <source>
        <dbReference type="ARBA" id="ARBA00004236"/>
    </source>
</evidence>
<evidence type="ECO:0000256" key="4">
    <source>
        <dbReference type="ARBA" id="ARBA00023004"/>
    </source>
</evidence>
<comment type="subcellular location">
    <subcellularLocation>
        <location evidence="1">Cell membrane</location>
    </subcellularLocation>
</comment>
<name>A0A855XCE9_9BACT</name>
<keyword evidence="4" id="KW-0408">Iron</keyword>
<evidence type="ECO:0000256" key="3">
    <source>
        <dbReference type="ARBA" id="ARBA00022723"/>
    </source>
</evidence>
<feature type="domain" description="4Fe-4S ferredoxin-type" evidence="8">
    <location>
        <begin position="266"/>
        <end position="296"/>
    </location>
</feature>
<dbReference type="GO" id="GO:0051536">
    <property type="term" value="F:iron-sulfur cluster binding"/>
    <property type="evidence" value="ECO:0007669"/>
    <property type="project" value="UniProtKB-KW"/>
</dbReference>
<protein>
    <submittedName>
        <fullName evidence="9">Ferredoxin</fullName>
    </submittedName>
</protein>
<keyword evidence="6 7" id="KW-0472">Membrane</keyword>
<comment type="caution">
    <text evidence="9">The sequence shown here is derived from an EMBL/GenBank/DDBJ whole genome shotgun (WGS) entry which is preliminary data.</text>
</comment>
<dbReference type="PANTHER" id="PTHR30224:SF4">
    <property type="entry name" value="ELECTRON TRANSPORT PROTEIN YCCM-RELATED"/>
    <property type="match status" value="1"/>
</dbReference>
<feature type="transmembrane region" description="Helical" evidence="7">
    <location>
        <begin position="155"/>
        <end position="174"/>
    </location>
</feature>
<sequence length="354" mass="39946">MNRTMEAATLKNISIRRKSERKGVQTLRLWAQLISLGVNVWIGVQFYLWVKYIQNGAVGTEISRPPGVEGWLPIGSLVSLRHFLGTGTISMIHPAGLIILVTIIFVSFIFKKGFCAWVCPIGFISEMLGDISDRLFGRRIKPPKWLDYPLRSLKYLLLAFFIWAILIMMSPRAIESFLNTDYNVISDVLMLRFFTHISMFALAVIAALFLLSLVVRGFWCRYLCPYGALLGIFSLISPTRIRRNAASCIDCNACAKVCPAFIKVDKVKEVVSDECLGCMACVDSCPVKNTLLIHPVRRKFAVSSRAWAAALLIVFWGTLLGVKFFGPWQNSISKERYIQYMPGVETGQYQHPMP</sequence>
<feature type="domain" description="4Fe-4S ferredoxin-type" evidence="8">
    <location>
        <begin position="239"/>
        <end position="259"/>
    </location>
</feature>
<evidence type="ECO:0000313" key="10">
    <source>
        <dbReference type="Proteomes" id="UP000250918"/>
    </source>
</evidence>
<dbReference type="Pfam" id="PF13237">
    <property type="entry name" value="Fer4_10"/>
    <property type="match status" value="1"/>
</dbReference>
<evidence type="ECO:0000256" key="7">
    <source>
        <dbReference type="SAM" id="Phobius"/>
    </source>
</evidence>
<evidence type="ECO:0000256" key="2">
    <source>
        <dbReference type="ARBA" id="ARBA00022475"/>
    </source>
</evidence>
<dbReference type="AlphaFoldDB" id="A0A855XCE9"/>
<dbReference type="Proteomes" id="UP000250918">
    <property type="component" value="Unassembled WGS sequence"/>
</dbReference>
<feature type="transmembrane region" description="Helical" evidence="7">
    <location>
        <begin position="194"/>
        <end position="215"/>
    </location>
</feature>
<dbReference type="Pfam" id="PF12801">
    <property type="entry name" value="Fer4_5"/>
    <property type="match status" value="1"/>
</dbReference>
<accession>A0A855XCE9</accession>
<feature type="transmembrane region" description="Helical" evidence="7">
    <location>
        <begin position="306"/>
        <end position="326"/>
    </location>
</feature>
<dbReference type="PROSITE" id="PS51379">
    <property type="entry name" value="4FE4S_FER_2"/>
    <property type="match status" value="2"/>
</dbReference>
<dbReference type="InterPro" id="IPR017896">
    <property type="entry name" value="4Fe4S_Fe-S-bd"/>
</dbReference>
<feature type="transmembrane region" description="Helical" evidence="7">
    <location>
        <begin position="91"/>
        <end position="110"/>
    </location>
</feature>
<dbReference type="InterPro" id="IPR052378">
    <property type="entry name" value="NosR_regulator"/>
</dbReference>
<evidence type="ECO:0000313" key="9">
    <source>
        <dbReference type="EMBL" id="PWB75933.1"/>
    </source>
</evidence>
<dbReference type="GO" id="GO:0005886">
    <property type="term" value="C:plasma membrane"/>
    <property type="evidence" value="ECO:0007669"/>
    <property type="project" value="UniProtKB-SubCell"/>
</dbReference>
<dbReference type="EMBL" id="PQAP01000006">
    <property type="protein sequence ID" value="PWB75933.1"/>
    <property type="molecule type" value="Genomic_DNA"/>
</dbReference>
<evidence type="ECO:0000256" key="5">
    <source>
        <dbReference type="ARBA" id="ARBA00023014"/>
    </source>
</evidence>
<evidence type="ECO:0000259" key="8">
    <source>
        <dbReference type="PROSITE" id="PS51379"/>
    </source>
</evidence>
<keyword evidence="3" id="KW-0479">Metal-binding</keyword>
<dbReference type="Gene3D" id="3.30.70.20">
    <property type="match status" value="1"/>
</dbReference>
<evidence type="ECO:0000256" key="6">
    <source>
        <dbReference type="ARBA" id="ARBA00023136"/>
    </source>
</evidence>
<keyword evidence="7" id="KW-0812">Transmembrane</keyword>
<dbReference type="SUPFAM" id="SSF54862">
    <property type="entry name" value="4Fe-4S ferredoxins"/>
    <property type="match status" value="1"/>
</dbReference>